<keyword evidence="2" id="KW-0472">Membrane</keyword>
<dbReference type="OrthoDB" id="9807787at2"/>
<evidence type="ECO:0000256" key="2">
    <source>
        <dbReference type="SAM" id="Phobius"/>
    </source>
</evidence>
<feature type="transmembrane region" description="Helical" evidence="2">
    <location>
        <begin position="141"/>
        <end position="161"/>
    </location>
</feature>
<dbReference type="EMBL" id="RXOE01000001">
    <property type="protein sequence ID" value="RTQ36569.1"/>
    <property type="molecule type" value="Genomic_DNA"/>
</dbReference>
<keyword evidence="2" id="KW-0812">Transmembrane</keyword>
<keyword evidence="4" id="KW-1185">Reference proteome</keyword>
<name>A0A3S0JYL8_9BURK</name>
<evidence type="ECO:0000313" key="3">
    <source>
        <dbReference type="EMBL" id="RTQ36569.1"/>
    </source>
</evidence>
<organism evidence="3 4">
    <name type="scientific">Variovorax gossypii</name>
    <dbReference type="NCBI Taxonomy" id="1679495"/>
    <lineage>
        <taxon>Bacteria</taxon>
        <taxon>Pseudomonadati</taxon>
        <taxon>Pseudomonadota</taxon>
        <taxon>Betaproteobacteria</taxon>
        <taxon>Burkholderiales</taxon>
        <taxon>Comamonadaceae</taxon>
        <taxon>Variovorax</taxon>
    </lineage>
</organism>
<dbReference type="AlphaFoldDB" id="A0A3S0JYL8"/>
<dbReference type="Proteomes" id="UP000267418">
    <property type="component" value="Unassembled WGS sequence"/>
</dbReference>
<evidence type="ECO:0000256" key="1">
    <source>
        <dbReference type="SAM" id="MobiDB-lite"/>
    </source>
</evidence>
<dbReference type="InterPro" id="IPR007498">
    <property type="entry name" value="PqiA-like"/>
</dbReference>
<accession>A0A3S0JYL8</accession>
<feature type="region of interest" description="Disordered" evidence="1">
    <location>
        <begin position="204"/>
        <end position="224"/>
    </location>
</feature>
<feature type="transmembrane region" description="Helical" evidence="2">
    <location>
        <begin position="173"/>
        <end position="195"/>
    </location>
</feature>
<reference evidence="3 4" key="1">
    <citation type="submission" date="2018-12" db="EMBL/GenBank/DDBJ databases">
        <title>The genome of Variovorax gossypii DSM 100435.</title>
        <authorList>
            <person name="Gao J."/>
            <person name="Sun J."/>
        </authorList>
    </citation>
    <scope>NUCLEOTIDE SEQUENCE [LARGE SCALE GENOMIC DNA]</scope>
    <source>
        <strain evidence="3 4">DSM 100435</strain>
    </source>
</reference>
<keyword evidence="2" id="KW-1133">Transmembrane helix</keyword>
<dbReference type="RefSeq" id="WP_126468564.1">
    <property type="nucleotide sequence ID" value="NZ_RXOE01000001.1"/>
</dbReference>
<gene>
    <name evidence="3" type="ORF">EJP69_02145</name>
</gene>
<feature type="transmembrane region" description="Helical" evidence="2">
    <location>
        <begin position="95"/>
        <end position="120"/>
    </location>
</feature>
<comment type="caution">
    <text evidence="3">The sequence shown here is derived from an EMBL/GenBank/DDBJ whole genome shotgun (WGS) entry which is preliminary data.</text>
</comment>
<sequence length="224" mass="23965">MKEVPETVVCPGCDAVYSRAPLKPRDVAHCPRCGTELDRHPGQQERRILPLTVACLIMFAIANLFPIVEIELQGLRSQTTLAGAVVALTAEGMSLVALLVLATTILFPFLQLCILAYLLIPLSREHRPVGFALLVRAMQSLRPWGMIEVFLLGVLVAIVKLSSMASVVPGPALWAFMALTVMLTAVLSFDPGAFWGMAFRPKGEALPDEGAGEGANDEKGGASA</sequence>
<protein>
    <submittedName>
        <fullName evidence="3">Paraquat-inducible protein A</fullName>
    </submittedName>
</protein>
<proteinExistence type="predicted"/>
<dbReference type="Pfam" id="PF04403">
    <property type="entry name" value="PqiA"/>
    <property type="match status" value="1"/>
</dbReference>
<evidence type="ECO:0000313" key="4">
    <source>
        <dbReference type="Proteomes" id="UP000267418"/>
    </source>
</evidence>
<feature type="transmembrane region" description="Helical" evidence="2">
    <location>
        <begin position="48"/>
        <end position="68"/>
    </location>
</feature>